<organism evidence="2 3">
    <name type="scientific">Spinacia oleracea</name>
    <name type="common">Spinach</name>
    <dbReference type="NCBI Taxonomy" id="3562"/>
    <lineage>
        <taxon>Eukaryota</taxon>
        <taxon>Viridiplantae</taxon>
        <taxon>Streptophyta</taxon>
        <taxon>Embryophyta</taxon>
        <taxon>Tracheophyta</taxon>
        <taxon>Spermatophyta</taxon>
        <taxon>Magnoliopsida</taxon>
        <taxon>eudicotyledons</taxon>
        <taxon>Gunneridae</taxon>
        <taxon>Pentapetalae</taxon>
        <taxon>Caryophyllales</taxon>
        <taxon>Chenopodiaceae</taxon>
        <taxon>Chenopodioideae</taxon>
        <taxon>Anserineae</taxon>
        <taxon>Spinacia</taxon>
    </lineage>
</organism>
<evidence type="ECO:0000313" key="2">
    <source>
        <dbReference type="Proteomes" id="UP000813463"/>
    </source>
</evidence>
<keyword evidence="2" id="KW-1185">Reference proteome</keyword>
<sequence length="141" mass="15727">MNNCVVITVEGSGISNRMWDELRKDIALKMINGTLDLLKQDSHVNDNSESQHTSGDEPVLPSSAGCITTKSDCFVRETELGEENIQHPTQNGQMENEQNVKTPRSDDEKDNRQMVEIAPGATQLLMELVDAATKRACFHHF</sequence>
<reference evidence="3" key="2">
    <citation type="submission" date="2025-08" db="UniProtKB">
        <authorList>
            <consortium name="RefSeq"/>
        </authorList>
    </citation>
    <scope>IDENTIFICATION</scope>
    <source>
        <tissue evidence="3">Leaf</tissue>
    </source>
</reference>
<feature type="region of interest" description="Disordered" evidence="1">
    <location>
        <begin position="77"/>
        <end position="111"/>
    </location>
</feature>
<feature type="region of interest" description="Disordered" evidence="1">
    <location>
        <begin position="42"/>
        <end position="64"/>
    </location>
</feature>
<reference evidence="2" key="1">
    <citation type="journal article" date="2021" name="Nat. Commun.">
        <title>Genomic analyses provide insights into spinach domestication and the genetic basis of agronomic traits.</title>
        <authorList>
            <person name="Cai X."/>
            <person name="Sun X."/>
            <person name="Xu C."/>
            <person name="Sun H."/>
            <person name="Wang X."/>
            <person name="Ge C."/>
            <person name="Zhang Z."/>
            <person name="Wang Q."/>
            <person name="Fei Z."/>
            <person name="Jiao C."/>
            <person name="Wang Q."/>
        </authorList>
    </citation>
    <scope>NUCLEOTIDE SEQUENCE [LARGE SCALE GENOMIC DNA]</scope>
    <source>
        <strain evidence="2">cv. Varoflay</strain>
    </source>
</reference>
<dbReference type="GeneID" id="110803428"/>
<gene>
    <name evidence="3" type="primary">LOC110803428</name>
</gene>
<dbReference type="RefSeq" id="XP_056687698.1">
    <property type="nucleotide sequence ID" value="XM_056831720.1"/>
</dbReference>
<evidence type="ECO:0000256" key="1">
    <source>
        <dbReference type="SAM" id="MobiDB-lite"/>
    </source>
</evidence>
<proteinExistence type="predicted"/>
<accession>A0ABM3QWG8</accession>
<evidence type="ECO:0000313" key="3">
    <source>
        <dbReference type="RefSeq" id="XP_056687698.1"/>
    </source>
</evidence>
<dbReference type="Proteomes" id="UP000813463">
    <property type="component" value="Chromosome 6"/>
</dbReference>
<protein>
    <submittedName>
        <fullName evidence="3">Uncharacterized protein isoform X2</fullName>
    </submittedName>
</protein>
<feature type="compositionally biased region" description="Polar residues" evidence="1">
    <location>
        <begin position="86"/>
        <end position="102"/>
    </location>
</feature>
<name>A0ABM3QWG8_SPIOL</name>